<organism evidence="1 2">
    <name type="scientific">Hydnum rufescens UP504</name>
    <dbReference type="NCBI Taxonomy" id="1448309"/>
    <lineage>
        <taxon>Eukaryota</taxon>
        <taxon>Fungi</taxon>
        <taxon>Dikarya</taxon>
        <taxon>Basidiomycota</taxon>
        <taxon>Agaricomycotina</taxon>
        <taxon>Agaricomycetes</taxon>
        <taxon>Cantharellales</taxon>
        <taxon>Hydnaceae</taxon>
        <taxon>Hydnum</taxon>
    </lineage>
</organism>
<comment type="caution">
    <text evidence="1">The sequence shown here is derived from an EMBL/GenBank/DDBJ whole genome shotgun (WGS) entry which is preliminary data.</text>
</comment>
<protein>
    <submittedName>
        <fullName evidence="1">Uncharacterized protein</fullName>
    </submittedName>
</protein>
<evidence type="ECO:0000313" key="2">
    <source>
        <dbReference type="Proteomes" id="UP000886523"/>
    </source>
</evidence>
<dbReference type="Proteomes" id="UP000886523">
    <property type="component" value="Unassembled WGS sequence"/>
</dbReference>
<dbReference type="SUPFAM" id="SSF52540">
    <property type="entry name" value="P-loop containing nucleoside triphosphate hydrolases"/>
    <property type="match status" value="1"/>
</dbReference>
<gene>
    <name evidence="1" type="ORF">BS47DRAFT_1307414</name>
</gene>
<dbReference type="AlphaFoldDB" id="A0A9P6AFU0"/>
<dbReference type="OrthoDB" id="3353471at2759"/>
<evidence type="ECO:0000313" key="1">
    <source>
        <dbReference type="EMBL" id="KAF9504941.1"/>
    </source>
</evidence>
<keyword evidence="2" id="KW-1185">Reference proteome</keyword>
<accession>A0A9P6AFU0</accession>
<dbReference type="InterPro" id="IPR027417">
    <property type="entry name" value="P-loop_NTPase"/>
</dbReference>
<proteinExistence type="predicted"/>
<reference evidence="1" key="1">
    <citation type="journal article" date="2020" name="Nat. Commun.">
        <title>Large-scale genome sequencing of mycorrhizal fungi provides insights into the early evolution of symbiotic traits.</title>
        <authorList>
            <person name="Miyauchi S."/>
            <person name="Kiss E."/>
            <person name="Kuo A."/>
            <person name="Drula E."/>
            <person name="Kohler A."/>
            <person name="Sanchez-Garcia M."/>
            <person name="Morin E."/>
            <person name="Andreopoulos B."/>
            <person name="Barry K.W."/>
            <person name="Bonito G."/>
            <person name="Buee M."/>
            <person name="Carver A."/>
            <person name="Chen C."/>
            <person name="Cichocki N."/>
            <person name="Clum A."/>
            <person name="Culley D."/>
            <person name="Crous P.W."/>
            <person name="Fauchery L."/>
            <person name="Girlanda M."/>
            <person name="Hayes R.D."/>
            <person name="Keri Z."/>
            <person name="LaButti K."/>
            <person name="Lipzen A."/>
            <person name="Lombard V."/>
            <person name="Magnuson J."/>
            <person name="Maillard F."/>
            <person name="Murat C."/>
            <person name="Nolan M."/>
            <person name="Ohm R.A."/>
            <person name="Pangilinan J."/>
            <person name="Pereira M.F."/>
            <person name="Perotto S."/>
            <person name="Peter M."/>
            <person name="Pfister S."/>
            <person name="Riley R."/>
            <person name="Sitrit Y."/>
            <person name="Stielow J.B."/>
            <person name="Szollosi G."/>
            <person name="Zifcakova L."/>
            <person name="Stursova M."/>
            <person name="Spatafora J.W."/>
            <person name="Tedersoo L."/>
            <person name="Vaario L.M."/>
            <person name="Yamada A."/>
            <person name="Yan M."/>
            <person name="Wang P."/>
            <person name="Xu J."/>
            <person name="Bruns T."/>
            <person name="Baldrian P."/>
            <person name="Vilgalys R."/>
            <person name="Dunand C."/>
            <person name="Henrissat B."/>
            <person name="Grigoriev I.V."/>
            <person name="Hibbett D."/>
            <person name="Nagy L.G."/>
            <person name="Martin F.M."/>
        </authorList>
    </citation>
    <scope>NUCLEOTIDE SEQUENCE</scope>
    <source>
        <strain evidence="1">UP504</strain>
    </source>
</reference>
<feature type="non-terminal residue" evidence="1">
    <location>
        <position position="1"/>
    </location>
</feature>
<sequence>KQFPFHLAYSTTFNSCQGLTFDFVVLDGRNDIFAHGQLYTAISCIWACTDTLLYITQDKPDVANIVYQQLLLPS</sequence>
<dbReference type="EMBL" id="MU129184">
    <property type="protein sequence ID" value="KAF9504941.1"/>
    <property type="molecule type" value="Genomic_DNA"/>
</dbReference>
<name>A0A9P6AFU0_9AGAM</name>